<accession>A0A6J7XHT9</accession>
<evidence type="ECO:0000313" key="1">
    <source>
        <dbReference type="EMBL" id="CAB4171825.1"/>
    </source>
</evidence>
<dbReference type="EMBL" id="LR796879">
    <property type="protein sequence ID" value="CAB4171825.1"/>
    <property type="molecule type" value="Genomic_DNA"/>
</dbReference>
<protein>
    <submittedName>
        <fullName evidence="3">Uncharacterized protein</fullName>
    </submittedName>
</protein>
<proteinExistence type="predicted"/>
<evidence type="ECO:0000313" key="2">
    <source>
        <dbReference type="EMBL" id="CAB4200223.1"/>
    </source>
</evidence>
<dbReference type="EMBL" id="LR798390">
    <property type="protein sequence ID" value="CAB5228795.1"/>
    <property type="molecule type" value="Genomic_DNA"/>
</dbReference>
<evidence type="ECO:0000313" key="3">
    <source>
        <dbReference type="EMBL" id="CAB5228795.1"/>
    </source>
</evidence>
<name>A0A6J7XHT9_9CAUD</name>
<reference evidence="3" key="1">
    <citation type="submission" date="2020-05" db="EMBL/GenBank/DDBJ databases">
        <authorList>
            <person name="Chiriac C."/>
            <person name="Salcher M."/>
            <person name="Ghai R."/>
            <person name="Kavagutti S V."/>
        </authorList>
    </citation>
    <scope>NUCLEOTIDE SEQUENCE</scope>
</reference>
<dbReference type="EMBL" id="LR797298">
    <property type="protein sequence ID" value="CAB4200223.1"/>
    <property type="molecule type" value="Genomic_DNA"/>
</dbReference>
<sequence>MTYVNKSLIPGTVLTDAQTTQYTATNVTAIIDKFTAANFGVSAAVMSVNLVKPATAASNENIVIVTKTLQAGETYLCPEIVGHNLPPGGFVSTLASIPNSITINMSGREVS</sequence>
<gene>
    <name evidence="2" type="ORF">UFOVP1345_31</name>
    <name evidence="3" type="ORF">UFOVP1542_31</name>
    <name evidence="1" type="ORF">UFOVP920_31</name>
</gene>
<organism evidence="3">
    <name type="scientific">uncultured Caudovirales phage</name>
    <dbReference type="NCBI Taxonomy" id="2100421"/>
    <lineage>
        <taxon>Viruses</taxon>
        <taxon>Duplodnaviria</taxon>
        <taxon>Heunggongvirae</taxon>
        <taxon>Uroviricota</taxon>
        <taxon>Caudoviricetes</taxon>
        <taxon>Peduoviridae</taxon>
        <taxon>Maltschvirus</taxon>
        <taxon>Maltschvirus maltsch</taxon>
    </lineage>
</organism>